<gene>
    <name evidence="1" type="ORF">SS1G_11494</name>
</gene>
<evidence type="ECO:0000313" key="2">
    <source>
        <dbReference type="Proteomes" id="UP000001312"/>
    </source>
</evidence>
<dbReference type="RefSeq" id="XP_001587502.1">
    <property type="nucleotide sequence ID" value="XM_001587452.1"/>
</dbReference>
<sequence length="29" mass="3115">MIKVAEYNLLRKPDKVLKGGSVGQQLATG</sequence>
<dbReference type="InParanoid" id="A7F1M4"/>
<keyword evidence="2" id="KW-1185">Reference proteome</keyword>
<name>A7F1M4_SCLS1</name>
<accession>A7F1M4</accession>
<protein>
    <submittedName>
        <fullName evidence="1">Uncharacterized protein</fullName>
    </submittedName>
</protein>
<dbReference type="KEGG" id="ssl:SS1G_11494"/>
<organism evidence="1 2">
    <name type="scientific">Sclerotinia sclerotiorum (strain ATCC 18683 / 1980 / Ss-1)</name>
    <name type="common">White mold</name>
    <name type="synonym">Whetzelinia sclerotiorum</name>
    <dbReference type="NCBI Taxonomy" id="665079"/>
    <lineage>
        <taxon>Eukaryota</taxon>
        <taxon>Fungi</taxon>
        <taxon>Dikarya</taxon>
        <taxon>Ascomycota</taxon>
        <taxon>Pezizomycotina</taxon>
        <taxon>Leotiomycetes</taxon>
        <taxon>Helotiales</taxon>
        <taxon>Sclerotiniaceae</taxon>
        <taxon>Sclerotinia</taxon>
    </lineage>
</organism>
<proteinExistence type="predicted"/>
<dbReference type="GeneID" id="5483605"/>
<dbReference type="Proteomes" id="UP000001312">
    <property type="component" value="Unassembled WGS sequence"/>
</dbReference>
<dbReference type="AlphaFoldDB" id="A7F1M4"/>
<dbReference type="EMBL" id="CH476638">
    <property type="protein sequence ID" value="EDN95616.1"/>
    <property type="molecule type" value="Genomic_DNA"/>
</dbReference>
<reference evidence="2" key="1">
    <citation type="journal article" date="2011" name="PLoS Genet.">
        <title>Genomic analysis of the necrotrophic fungal pathogens Sclerotinia sclerotiorum and Botrytis cinerea.</title>
        <authorList>
            <person name="Amselem J."/>
            <person name="Cuomo C.A."/>
            <person name="van Kan J.A."/>
            <person name="Viaud M."/>
            <person name="Benito E.P."/>
            <person name="Couloux A."/>
            <person name="Coutinho P.M."/>
            <person name="de Vries R.P."/>
            <person name="Dyer P.S."/>
            <person name="Fillinger S."/>
            <person name="Fournier E."/>
            <person name="Gout L."/>
            <person name="Hahn M."/>
            <person name="Kohn L."/>
            <person name="Lapalu N."/>
            <person name="Plummer K.M."/>
            <person name="Pradier J.M."/>
            <person name="Quevillon E."/>
            <person name="Sharon A."/>
            <person name="Simon A."/>
            <person name="ten Have A."/>
            <person name="Tudzynski B."/>
            <person name="Tudzynski P."/>
            <person name="Wincker P."/>
            <person name="Andrew M."/>
            <person name="Anthouard V."/>
            <person name="Beever R.E."/>
            <person name="Beffa R."/>
            <person name="Benoit I."/>
            <person name="Bouzid O."/>
            <person name="Brault B."/>
            <person name="Chen Z."/>
            <person name="Choquer M."/>
            <person name="Collemare J."/>
            <person name="Cotton P."/>
            <person name="Danchin E.G."/>
            <person name="Da Silva C."/>
            <person name="Gautier A."/>
            <person name="Giraud C."/>
            <person name="Giraud T."/>
            <person name="Gonzalez C."/>
            <person name="Grossetete S."/>
            <person name="Guldener U."/>
            <person name="Henrissat B."/>
            <person name="Howlett B.J."/>
            <person name="Kodira C."/>
            <person name="Kretschmer M."/>
            <person name="Lappartient A."/>
            <person name="Leroch M."/>
            <person name="Levis C."/>
            <person name="Mauceli E."/>
            <person name="Neuveglise C."/>
            <person name="Oeser B."/>
            <person name="Pearson M."/>
            <person name="Poulain J."/>
            <person name="Poussereau N."/>
            <person name="Quesneville H."/>
            <person name="Rascle C."/>
            <person name="Schumacher J."/>
            <person name="Segurens B."/>
            <person name="Sexton A."/>
            <person name="Silva E."/>
            <person name="Sirven C."/>
            <person name="Soanes D.M."/>
            <person name="Talbot N.J."/>
            <person name="Templeton M."/>
            <person name="Yandava C."/>
            <person name="Yarden O."/>
            <person name="Zeng Q."/>
            <person name="Rollins J.A."/>
            <person name="Lebrun M.H."/>
            <person name="Dickman M."/>
        </authorList>
    </citation>
    <scope>NUCLEOTIDE SEQUENCE [LARGE SCALE GENOMIC DNA]</scope>
    <source>
        <strain evidence="2">ATCC 18683 / 1980 / Ss-1</strain>
    </source>
</reference>
<evidence type="ECO:0000313" key="1">
    <source>
        <dbReference type="EMBL" id="EDN95616.1"/>
    </source>
</evidence>